<dbReference type="PROSITE" id="PS51462">
    <property type="entry name" value="NUDIX"/>
    <property type="match status" value="1"/>
</dbReference>
<proteinExistence type="predicted"/>
<accession>A0A7M1BBE8</accession>
<dbReference type="InterPro" id="IPR015797">
    <property type="entry name" value="NUDIX_hydrolase-like_dom_sf"/>
</dbReference>
<name>A0A7M1BBE8_9BACT</name>
<dbReference type="Pfam" id="PF00293">
    <property type="entry name" value="NUDIX"/>
    <property type="match status" value="1"/>
</dbReference>
<geneLocation type="plasmid" evidence="3 4">
    <name>unnamed</name>
</geneLocation>
<dbReference type="Proteomes" id="UP000593580">
    <property type="component" value="Plasmid unnamed"/>
</dbReference>
<keyword evidence="1 3" id="KW-0378">Hydrolase</keyword>
<dbReference type="PANTHER" id="PTHR43736:SF1">
    <property type="entry name" value="DIHYDRONEOPTERIN TRIPHOSPHATE DIPHOSPHATASE"/>
    <property type="match status" value="1"/>
</dbReference>
<dbReference type="PANTHER" id="PTHR43736">
    <property type="entry name" value="ADP-RIBOSE PYROPHOSPHATASE"/>
    <property type="match status" value="1"/>
</dbReference>
<dbReference type="GO" id="GO:0016787">
    <property type="term" value="F:hydrolase activity"/>
    <property type="evidence" value="ECO:0007669"/>
    <property type="project" value="UniProtKB-KW"/>
</dbReference>
<evidence type="ECO:0000256" key="1">
    <source>
        <dbReference type="ARBA" id="ARBA00022801"/>
    </source>
</evidence>
<evidence type="ECO:0000313" key="3">
    <source>
        <dbReference type="EMBL" id="QOP46766.1"/>
    </source>
</evidence>
<organism evidence="3 4">
    <name type="scientific">Sulfurimonas paralvinellae</name>
    <dbReference type="NCBI Taxonomy" id="317658"/>
    <lineage>
        <taxon>Bacteria</taxon>
        <taxon>Pseudomonadati</taxon>
        <taxon>Campylobacterota</taxon>
        <taxon>Epsilonproteobacteria</taxon>
        <taxon>Campylobacterales</taxon>
        <taxon>Sulfurimonadaceae</taxon>
        <taxon>Sulfurimonas</taxon>
    </lineage>
</organism>
<dbReference type="RefSeq" id="WP_193112109.1">
    <property type="nucleotide sequence ID" value="NZ_CP041407.1"/>
</dbReference>
<protein>
    <submittedName>
        <fullName evidence="3">NUDIX hydrolase</fullName>
    </submittedName>
</protein>
<dbReference type="Gene3D" id="3.90.79.10">
    <property type="entry name" value="Nucleoside Triphosphate Pyrophosphohydrolase"/>
    <property type="match status" value="1"/>
</dbReference>
<feature type="domain" description="Nudix hydrolase" evidence="2">
    <location>
        <begin position="7"/>
        <end position="140"/>
    </location>
</feature>
<evidence type="ECO:0000259" key="2">
    <source>
        <dbReference type="PROSITE" id="PS51462"/>
    </source>
</evidence>
<dbReference type="InterPro" id="IPR020476">
    <property type="entry name" value="Nudix_hydrolase"/>
</dbReference>
<dbReference type="KEGG" id="spal:FM071_10345"/>
<dbReference type="PRINTS" id="PR00502">
    <property type="entry name" value="NUDIXFAMILY"/>
</dbReference>
<dbReference type="SUPFAM" id="SSF55811">
    <property type="entry name" value="Nudix"/>
    <property type="match status" value="1"/>
</dbReference>
<evidence type="ECO:0000313" key="4">
    <source>
        <dbReference type="Proteomes" id="UP000593580"/>
    </source>
</evidence>
<dbReference type="CDD" id="cd18873">
    <property type="entry name" value="NUDIX_NadM_like"/>
    <property type="match status" value="1"/>
</dbReference>
<keyword evidence="4" id="KW-1185">Reference proteome</keyword>
<keyword evidence="3" id="KW-0614">Plasmid</keyword>
<dbReference type="EMBL" id="CP041407">
    <property type="protein sequence ID" value="QOP46766.1"/>
    <property type="molecule type" value="Genomic_DNA"/>
</dbReference>
<sequence>MAFTPKTPYLTTDGIVEVYNSSEELLGIVLIQRKYPPIGMALPGGFVEIGERVEDACVREMKEEISLDVEIKELLGVYSDPMRDKRFHTVSVVYVCKAYGKPQGADDAKEAFLVPIKDLKLDSLVFDHGEILRDYLQKFHSTIK</sequence>
<reference evidence="3 4" key="1">
    <citation type="submission" date="2019-07" db="EMBL/GenBank/DDBJ databases">
        <title>Sulfurimonas paralvinellae sp. nov., a novel mesophilic, hydrogen- and sulfur-oxidizing chemolithoautotroph within the Epsilonproteo- bacteria isolated from a deep-sea hydrothermal vent polychaete nest, reclassification of Thiomicrospira denitrificans as Sulfurimonas denitrificans comb. nov. and emended description of the genus Sulfurimonas.</title>
        <authorList>
            <person name="Wang S."/>
            <person name="Jiang L."/>
            <person name="Shao Z."/>
        </authorList>
    </citation>
    <scope>NUCLEOTIDE SEQUENCE [LARGE SCALE GENOMIC DNA]</scope>
    <source>
        <strain evidence="3 4">GO25</strain>
        <plasmid evidence="3 4">unnamed</plasmid>
    </source>
</reference>
<dbReference type="InterPro" id="IPR000086">
    <property type="entry name" value="NUDIX_hydrolase_dom"/>
</dbReference>
<dbReference type="AlphaFoldDB" id="A0A7M1BBE8"/>
<gene>
    <name evidence="3" type="ORF">FM071_10345</name>
</gene>